<accession>A0A9N8E2G3</accession>
<feature type="region of interest" description="Disordered" evidence="1">
    <location>
        <begin position="224"/>
        <end position="248"/>
    </location>
</feature>
<keyword evidence="3" id="KW-1185">Reference proteome</keyword>
<organism evidence="2 3">
    <name type="scientific">Seminavis robusta</name>
    <dbReference type="NCBI Taxonomy" id="568900"/>
    <lineage>
        <taxon>Eukaryota</taxon>
        <taxon>Sar</taxon>
        <taxon>Stramenopiles</taxon>
        <taxon>Ochrophyta</taxon>
        <taxon>Bacillariophyta</taxon>
        <taxon>Bacillariophyceae</taxon>
        <taxon>Bacillariophycidae</taxon>
        <taxon>Naviculales</taxon>
        <taxon>Naviculaceae</taxon>
        <taxon>Seminavis</taxon>
    </lineage>
</organism>
<comment type="caution">
    <text evidence="2">The sequence shown here is derived from an EMBL/GenBank/DDBJ whole genome shotgun (WGS) entry which is preliminary data.</text>
</comment>
<sequence length="248" mass="27630">MQSLYRSTPQQTSPSPLAASSVQEEQGFNGRQLRSSAWECLHHLVCIRNSITPLGLGVPTSFGMHKKFNYTTRKTTSRLLVRMILNNAVTLQDIEFVSETPRRLKIRVAWPDWFQMAEQMAQFTLDDTGDMIFPPEHPLTMDTSERNQQLVKEDGRIWNDGYLCFDQDMKDEDPIIELLDVTNTALGKTIQVLQIYADVAPVEKGTNNKVKTARSVNIGGPVGVKNKNARSASEAGLSGKGGETLMAS</sequence>
<proteinExistence type="predicted"/>
<evidence type="ECO:0000313" key="2">
    <source>
        <dbReference type="EMBL" id="CAB9512685.1"/>
    </source>
</evidence>
<dbReference type="AlphaFoldDB" id="A0A9N8E2G3"/>
<evidence type="ECO:0000256" key="1">
    <source>
        <dbReference type="SAM" id="MobiDB-lite"/>
    </source>
</evidence>
<feature type="region of interest" description="Disordered" evidence="1">
    <location>
        <begin position="1"/>
        <end position="24"/>
    </location>
</feature>
<dbReference type="Proteomes" id="UP001153069">
    <property type="component" value="Unassembled WGS sequence"/>
</dbReference>
<reference evidence="2" key="1">
    <citation type="submission" date="2020-06" db="EMBL/GenBank/DDBJ databases">
        <authorList>
            <consortium name="Plant Systems Biology data submission"/>
        </authorList>
    </citation>
    <scope>NUCLEOTIDE SEQUENCE</scope>
    <source>
        <strain evidence="2">D6</strain>
    </source>
</reference>
<evidence type="ECO:0000313" key="3">
    <source>
        <dbReference type="Proteomes" id="UP001153069"/>
    </source>
</evidence>
<gene>
    <name evidence="2" type="ORF">SEMRO_550_G164650.1</name>
</gene>
<protein>
    <submittedName>
        <fullName evidence="2">Uncharacterized protein</fullName>
    </submittedName>
</protein>
<name>A0A9N8E2G3_9STRA</name>
<dbReference type="EMBL" id="CAICTM010000549">
    <property type="protein sequence ID" value="CAB9512685.1"/>
    <property type="molecule type" value="Genomic_DNA"/>
</dbReference>